<evidence type="ECO:0000313" key="4">
    <source>
        <dbReference type="Proteomes" id="UP001189429"/>
    </source>
</evidence>
<reference evidence="3" key="1">
    <citation type="submission" date="2023-10" db="EMBL/GenBank/DDBJ databases">
        <authorList>
            <person name="Chen Y."/>
            <person name="Shah S."/>
            <person name="Dougan E. K."/>
            <person name="Thang M."/>
            <person name="Chan C."/>
        </authorList>
    </citation>
    <scope>NUCLEOTIDE SEQUENCE [LARGE SCALE GENOMIC DNA]</scope>
</reference>
<evidence type="ECO:0000256" key="2">
    <source>
        <dbReference type="SAM" id="SignalP"/>
    </source>
</evidence>
<comment type="caution">
    <text evidence="3">The sequence shown here is derived from an EMBL/GenBank/DDBJ whole genome shotgun (WGS) entry which is preliminary data.</text>
</comment>
<keyword evidence="1" id="KW-1133">Transmembrane helix</keyword>
<feature type="chain" id="PRO_5046098387" evidence="2">
    <location>
        <begin position="22"/>
        <end position="559"/>
    </location>
</feature>
<evidence type="ECO:0000256" key="1">
    <source>
        <dbReference type="SAM" id="Phobius"/>
    </source>
</evidence>
<protein>
    <submittedName>
        <fullName evidence="3">Uncharacterized protein</fullName>
    </submittedName>
</protein>
<gene>
    <name evidence="3" type="ORF">PCOR1329_LOCUS26528</name>
</gene>
<dbReference type="EMBL" id="CAUYUJ010009447">
    <property type="protein sequence ID" value="CAK0826827.1"/>
    <property type="molecule type" value="Genomic_DNA"/>
</dbReference>
<keyword evidence="1" id="KW-0812">Transmembrane</keyword>
<organism evidence="3 4">
    <name type="scientific">Prorocentrum cordatum</name>
    <dbReference type="NCBI Taxonomy" id="2364126"/>
    <lineage>
        <taxon>Eukaryota</taxon>
        <taxon>Sar</taxon>
        <taxon>Alveolata</taxon>
        <taxon>Dinophyceae</taxon>
        <taxon>Prorocentrales</taxon>
        <taxon>Prorocentraceae</taxon>
        <taxon>Prorocentrum</taxon>
    </lineage>
</organism>
<accession>A0ABN9S4W5</accession>
<sequence>MQAAFVAVFLASAAIPSQVQARTGLVQSKSTLRATANVDLFQKNLRDAIGDMLGCGQGNQQNDLDTIEKKVLPIWNSLPKSANGRIERPLLRYIVYRYFMGTSSLVIRGFEQSSPVNESAAHILSQQVPAYVEAVLQSQHAQDHGFDLQDAVHVVALLRKLIADSDTQALETIYNLRGEKTNVPLSRYGLHVVLRDYLVQWLMFEDSESLKEFQRHPERLNSDFPQWHRIMMFRDGLVKTFDYNRHRAGKGFSQYTFSDVQEIISSIRSSFAYFWDDMCIEMRTMLVNMDTYKTGRVPLKMFYSRPFSREWRFAESEDYLRQLGALDETSLWHSSEVIIPGSADIAAASNCAVVQPHYLVCCADFCDGIFSELEAGVGGPVAPPEQILNLVGNMSRQNDDLDDEENPRLRGSLSRQLDKIAAAHGGQVPLHGRLFAQWLHYAFPRECPFPHKSGSTKQVLPKSFEGDHYIVREEDRLRHLGAEPLGMPIEIEKDTMQWMSQWSSEEELLSDYTTAMRDPSAVDWLTVAGVVIFLAALAAGVVGARGQSGASTHRKSHFV</sequence>
<feature type="signal peptide" evidence="2">
    <location>
        <begin position="1"/>
        <end position="21"/>
    </location>
</feature>
<keyword evidence="4" id="KW-1185">Reference proteome</keyword>
<feature type="transmembrane region" description="Helical" evidence="1">
    <location>
        <begin position="524"/>
        <end position="544"/>
    </location>
</feature>
<keyword evidence="2" id="KW-0732">Signal</keyword>
<name>A0ABN9S4W5_9DINO</name>
<evidence type="ECO:0000313" key="3">
    <source>
        <dbReference type="EMBL" id="CAK0826827.1"/>
    </source>
</evidence>
<proteinExistence type="predicted"/>
<dbReference type="Proteomes" id="UP001189429">
    <property type="component" value="Unassembled WGS sequence"/>
</dbReference>
<keyword evidence="1" id="KW-0472">Membrane</keyword>